<evidence type="ECO:0000313" key="1">
    <source>
        <dbReference type="EMBL" id="SVA68290.1"/>
    </source>
</evidence>
<evidence type="ECO:0008006" key="2">
    <source>
        <dbReference type="Google" id="ProtNLM"/>
    </source>
</evidence>
<gene>
    <name evidence="1" type="ORF">METZ01_LOCUS121144</name>
</gene>
<proteinExistence type="predicted"/>
<protein>
    <recommendedName>
        <fullName evidence="2">Response regulatory domain-containing protein</fullName>
    </recommendedName>
</protein>
<dbReference type="AlphaFoldDB" id="A0A381XUH3"/>
<dbReference type="EMBL" id="UINC01016396">
    <property type="protein sequence ID" value="SVA68290.1"/>
    <property type="molecule type" value="Genomic_DNA"/>
</dbReference>
<sequence>MKNIALFVKDFQKGTELSNRLADLKLNITFAESIYDLPDHCEIGIIDLDNDKYGNIEFIEELKNQSGLTLIGYMDKVKKGLQDDYRSAGCNMIIPKASIAKNIKSIINEIMK</sequence>
<reference evidence="1" key="1">
    <citation type="submission" date="2018-05" db="EMBL/GenBank/DDBJ databases">
        <authorList>
            <person name="Lanie J.A."/>
            <person name="Ng W.-L."/>
            <person name="Kazmierczak K.M."/>
            <person name="Andrzejewski T.M."/>
            <person name="Davidsen T.M."/>
            <person name="Wayne K.J."/>
            <person name="Tettelin H."/>
            <person name="Glass J.I."/>
            <person name="Rusch D."/>
            <person name="Podicherti R."/>
            <person name="Tsui H.-C.T."/>
            <person name="Winkler M.E."/>
        </authorList>
    </citation>
    <scope>NUCLEOTIDE SEQUENCE</scope>
</reference>
<name>A0A381XUH3_9ZZZZ</name>
<organism evidence="1">
    <name type="scientific">marine metagenome</name>
    <dbReference type="NCBI Taxonomy" id="408172"/>
    <lineage>
        <taxon>unclassified sequences</taxon>
        <taxon>metagenomes</taxon>
        <taxon>ecological metagenomes</taxon>
    </lineage>
</organism>
<accession>A0A381XUH3</accession>